<evidence type="ECO:0000313" key="2">
    <source>
        <dbReference type="EMBL" id="CEI64641.1"/>
    </source>
</evidence>
<feature type="transmembrane region" description="Helical" evidence="1">
    <location>
        <begin position="12"/>
        <end position="40"/>
    </location>
</feature>
<reference evidence="3" key="1">
    <citation type="submission" date="2014-10" db="EMBL/GenBank/DDBJ databases">
        <authorList>
            <person name="King R."/>
        </authorList>
    </citation>
    <scope>NUCLEOTIDE SEQUENCE [LARGE SCALE GENOMIC DNA]</scope>
    <source>
        <strain evidence="3">A3/5</strain>
    </source>
</reference>
<keyword evidence="1" id="KW-0812">Transmembrane</keyword>
<proteinExistence type="predicted"/>
<name>A0A2L2TGV0_9HYPO</name>
<organism evidence="2 3">
    <name type="scientific">Fusarium venenatum</name>
    <dbReference type="NCBI Taxonomy" id="56646"/>
    <lineage>
        <taxon>Eukaryota</taxon>
        <taxon>Fungi</taxon>
        <taxon>Dikarya</taxon>
        <taxon>Ascomycota</taxon>
        <taxon>Pezizomycotina</taxon>
        <taxon>Sordariomycetes</taxon>
        <taxon>Hypocreomycetidae</taxon>
        <taxon>Hypocreales</taxon>
        <taxon>Nectriaceae</taxon>
        <taxon>Fusarium</taxon>
    </lineage>
</organism>
<keyword evidence="3" id="KW-1185">Reference proteome</keyword>
<dbReference type="Proteomes" id="UP000245910">
    <property type="component" value="Chromosome I"/>
</dbReference>
<dbReference type="EMBL" id="LN649229">
    <property type="protein sequence ID" value="CEI64641.1"/>
    <property type="molecule type" value="Genomic_DNA"/>
</dbReference>
<keyword evidence="1" id="KW-0472">Membrane</keyword>
<sequence length="81" mass="8788">MASAYLETPCQAFLVSISWIFLSVLIDAQLIIFVVSVCIFEWLGVGLSKELDDSLYISFGLSEGLDAPDLDGTPVCLNSLN</sequence>
<evidence type="ECO:0000313" key="3">
    <source>
        <dbReference type="Proteomes" id="UP000245910"/>
    </source>
</evidence>
<accession>A0A2L2TGV0</accession>
<evidence type="ECO:0000256" key="1">
    <source>
        <dbReference type="SAM" id="Phobius"/>
    </source>
</evidence>
<keyword evidence="1" id="KW-1133">Transmembrane helix</keyword>
<protein>
    <submittedName>
        <fullName evidence="2">Uncharacterized protein</fullName>
    </submittedName>
</protein>
<dbReference type="AlphaFoldDB" id="A0A2L2TGV0"/>